<gene>
    <name evidence="4" type="ORF">F5050DRAFT_1353486</name>
</gene>
<feature type="compositionally biased region" description="Polar residues" evidence="2">
    <location>
        <begin position="804"/>
        <end position="825"/>
    </location>
</feature>
<organism evidence="4 5">
    <name type="scientific">Lentinula boryana</name>
    <dbReference type="NCBI Taxonomy" id="40481"/>
    <lineage>
        <taxon>Eukaryota</taxon>
        <taxon>Fungi</taxon>
        <taxon>Dikarya</taxon>
        <taxon>Basidiomycota</taxon>
        <taxon>Agaricomycotina</taxon>
        <taxon>Agaricomycetes</taxon>
        <taxon>Agaricomycetidae</taxon>
        <taxon>Agaricales</taxon>
        <taxon>Marasmiineae</taxon>
        <taxon>Omphalotaceae</taxon>
        <taxon>Lentinula</taxon>
    </lineage>
</organism>
<feature type="coiled-coil region" evidence="1">
    <location>
        <begin position="679"/>
        <end position="706"/>
    </location>
</feature>
<feature type="compositionally biased region" description="Low complexity" evidence="2">
    <location>
        <begin position="131"/>
        <end position="143"/>
    </location>
</feature>
<evidence type="ECO:0000259" key="3">
    <source>
        <dbReference type="SMART" id="SM01017"/>
    </source>
</evidence>
<dbReference type="Pfam" id="PF02752">
    <property type="entry name" value="Arrestin_C"/>
    <property type="match status" value="1"/>
</dbReference>
<dbReference type="Proteomes" id="UP001163828">
    <property type="component" value="Unassembled WGS sequence"/>
</dbReference>
<feature type="compositionally biased region" description="Pro residues" evidence="2">
    <location>
        <begin position="91"/>
        <end position="116"/>
    </location>
</feature>
<feature type="compositionally biased region" description="Low complexity" evidence="2">
    <location>
        <begin position="740"/>
        <end position="777"/>
    </location>
</feature>
<protein>
    <recommendedName>
        <fullName evidence="3">Arrestin C-terminal-like domain-containing protein</fullName>
    </recommendedName>
</protein>
<feature type="compositionally biased region" description="Basic residues" evidence="2">
    <location>
        <begin position="559"/>
        <end position="568"/>
    </location>
</feature>
<reference evidence="4" key="1">
    <citation type="submission" date="2022-08" db="EMBL/GenBank/DDBJ databases">
        <authorList>
            <consortium name="DOE Joint Genome Institute"/>
            <person name="Min B."/>
            <person name="Riley R."/>
            <person name="Sierra-Patev S."/>
            <person name="Naranjo-Ortiz M."/>
            <person name="Looney B."/>
            <person name="Konkel Z."/>
            <person name="Slot J.C."/>
            <person name="Sakamoto Y."/>
            <person name="Steenwyk J.L."/>
            <person name="Rokas A."/>
            <person name="Carro J."/>
            <person name="Camarero S."/>
            <person name="Ferreira P."/>
            <person name="Molpeceres G."/>
            <person name="Ruiz-Duenas F.J."/>
            <person name="Serrano A."/>
            <person name="Henrissat B."/>
            <person name="Drula E."/>
            <person name="Hughes K.W."/>
            <person name="Mata J.L."/>
            <person name="Ishikawa N.K."/>
            <person name="Vargas-Isla R."/>
            <person name="Ushijima S."/>
            <person name="Smith C.A."/>
            <person name="Ahrendt S."/>
            <person name="Andreopoulos W."/>
            <person name="He G."/>
            <person name="Labutti K."/>
            <person name="Lipzen A."/>
            <person name="Ng V."/>
            <person name="Sandor L."/>
            <person name="Barry K."/>
            <person name="Martinez A.T."/>
            <person name="Xiao Y."/>
            <person name="Gibbons J.G."/>
            <person name="Terashima K."/>
            <person name="Hibbett D.S."/>
            <person name="Grigoriev I.V."/>
        </authorList>
    </citation>
    <scope>NUCLEOTIDE SEQUENCE</scope>
    <source>
        <strain evidence="4">TFB10827</strain>
    </source>
</reference>
<evidence type="ECO:0000313" key="5">
    <source>
        <dbReference type="Proteomes" id="UP001163828"/>
    </source>
</evidence>
<keyword evidence="1" id="KW-0175">Coiled coil</keyword>
<proteinExistence type="predicted"/>
<sequence>MQVTHEINVVSGPSEDDGTAGGGGDDGNGNGGAGGGETVVVERIWDGGRADGTSSNSRQGGGSSTSLMPPPPPIPNQIGASGRTGLGRPLRPLPPPPPTASPIPPSPVSATFPPPTSSFLDFQESLGLTASVPAPSPSSLTPLLRPPSPPPPFSSGTGTGNESGSLHYLITISGRSFPIGGVIPIDITLMPLEKVRVHRVGVVIEQKIEYHTQFKKVERTDPILTVPLLSIKHDSPQSSSKDKDKELRHILPLESDDPEALRKSPLYGGEDDSVDEDPNDLDLEASDSSEFDDVGPPQQQRPTHRGKQTKQRGSKRNLPPNALSSLASSLMGPGPWTLSLALPVPLCHVSNLTPRKVREHEEKMEAYRRQQQNGQDDDDDGFSAGGGFAGGFGYYSKRDGAAKRDILSTKKANDGEKKNNGNKGMNKKEKKPELVDVGRGLLPSNKNKRSNVAISHLLKCVVRIERGELEDSDEEVQAQEEENKSNEEGARQLPSSPLPGSFTTNPSGSGGRGRGALADADQSGWDDEWEYVQSNKEVRLERESRERKVRVQEPPKPTPRSKVKPKKKRKLFDIVVQTPIQILSCRCNPEFASLPGYSPHHHIDGHEALLSSSGPSTASTSSSFNVSSMPSNSSPLPSTPGAGPSTLNYDPIPPTSSSLSNPGENSTSLLPGACPCIIKDRMRQASREKKLRRRELRRELREQKRELRNHLPGSLPLLPPPLPTPIDLLPSSTKGPHQQRTSFSSSSTSYTTNTGSTSRSSYTSHTSHTNTSIISGTPSILRNGKSKRSSGFSGLGFGGIITARPTQTSSERRSTGGSQISQASQLPYRPHSPRSQTSVTWQPTSASGSPGIGSEFEFGVGVGQGLVHSSREFEDLVAGHMNEAGEAPPTYDYVALLSAGEHERSH</sequence>
<feature type="compositionally biased region" description="Basic and acidic residues" evidence="2">
    <location>
        <begin position="481"/>
        <end position="490"/>
    </location>
</feature>
<feature type="compositionally biased region" description="Low complexity" evidence="2">
    <location>
        <begin position="81"/>
        <end position="90"/>
    </location>
</feature>
<feature type="compositionally biased region" description="Gly residues" evidence="2">
    <location>
        <begin position="19"/>
        <end position="37"/>
    </location>
</feature>
<evidence type="ECO:0000313" key="4">
    <source>
        <dbReference type="EMBL" id="KAJ3997798.1"/>
    </source>
</evidence>
<feature type="compositionally biased region" description="Basic and acidic residues" evidence="2">
    <location>
        <begin position="357"/>
        <end position="368"/>
    </location>
</feature>
<feature type="compositionally biased region" description="Acidic residues" evidence="2">
    <location>
        <begin position="269"/>
        <end position="293"/>
    </location>
</feature>
<dbReference type="InterPro" id="IPR011022">
    <property type="entry name" value="Arrestin_C-like"/>
</dbReference>
<feature type="region of interest" description="Disordered" evidence="2">
    <location>
        <begin position="357"/>
        <end position="385"/>
    </location>
</feature>
<feature type="region of interest" description="Disordered" evidence="2">
    <location>
        <begin position="605"/>
        <end position="672"/>
    </location>
</feature>
<feature type="region of interest" description="Disordered" evidence="2">
    <location>
        <begin position="233"/>
        <end position="326"/>
    </location>
</feature>
<feature type="region of interest" description="Disordered" evidence="2">
    <location>
        <begin position="707"/>
        <end position="852"/>
    </location>
</feature>
<feature type="region of interest" description="Disordered" evidence="2">
    <location>
        <begin position="469"/>
        <end position="522"/>
    </location>
</feature>
<feature type="region of interest" description="Disordered" evidence="2">
    <location>
        <begin position="407"/>
        <end position="447"/>
    </location>
</feature>
<accession>A0ABQ8QHA3</accession>
<dbReference type="EMBL" id="MU790573">
    <property type="protein sequence ID" value="KAJ3997798.1"/>
    <property type="molecule type" value="Genomic_DNA"/>
</dbReference>
<feature type="region of interest" description="Disordered" evidence="2">
    <location>
        <begin position="538"/>
        <end position="568"/>
    </location>
</feature>
<feature type="compositionally biased region" description="Low complexity" evidence="2">
    <location>
        <begin position="317"/>
        <end position="326"/>
    </location>
</feature>
<feature type="compositionally biased region" description="Basic and acidic residues" evidence="2">
    <location>
        <begin position="407"/>
        <end position="419"/>
    </location>
</feature>
<evidence type="ECO:0000256" key="2">
    <source>
        <dbReference type="SAM" id="MobiDB-lite"/>
    </source>
</evidence>
<name>A0ABQ8QHA3_9AGAR</name>
<keyword evidence="5" id="KW-1185">Reference proteome</keyword>
<feature type="compositionally biased region" description="Basic and acidic residues" evidence="2">
    <location>
        <begin position="538"/>
        <end position="553"/>
    </location>
</feature>
<comment type="caution">
    <text evidence="4">The sequence shown here is derived from an EMBL/GenBank/DDBJ whole genome shotgun (WGS) entry which is preliminary data.</text>
</comment>
<feature type="domain" description="Arrestin C-terminal-like" evidence="3">
    <location>
        <begin position="162"/>
        <end position="587"/>
    </location>
</feature>
<feature type="compositionally biased region" description="Basic residues" evidence="2">
    <location>
        <begin position="302"/>
        <end position="315"/>
    </location>
</feature>
<feature type="region of interest" description="Disordered" evidence="2">
    <location>
        <begin position="1"/>
        <end position="160"/>
    </location>
</feature>
<evidence type="ECO:0000256" key="1">
    <source>
        <dbReference type="SAM" id="Coils"/>
    </source>
</evidence>
<feature type="compositionally biased region" description="Basic and acidic residues" evidence="2">
    <location>
        <begin position="233"/>
        <end position="251"/>
    </location>
</feature>
<feature type="compositionally biased region" description="Basic and acidic residues" evidence="2">
    <location>
        <begin position="426"/>
        <end position="436"/>
    </location>
</feature>
<feature type="compositionally biased region" description="Acidic residues" evidence="2">
    <location>
        <begin position="470"/>
        <end position="480"/>
    </location>
</feature>
<dbReference type="SMART" id="SM01017">
    <property type="entry name" value="Arrestin_C"/>
    <property type="match status" value="1"/>
</dbReference>
<feature type="compositionally biased region" description="Pro residues" evidence="2">
    <location>
        <begin position="144"/>
        <end position="153"/>
    </location>
</feature>
<feature type="compositionally biased region" description="Polar residues" evidence="2">
    <location>
        <begin position="655"/>
        <end position="669"/>
    </location>
</feature>
<feature type="compositionally biased region" description="Polar residues" evidence="2">
    <location>
        <begin position="833"/>
        <end position="848"/>
    </location>
</feature>
<feature type="compositionally biased region" description="Low complexity" evidence="2">
    <location>
        <begin position="611"/>
        <end position="640"/>
    </location>
</feature>